<feature type="domain" description="HAMP" evidence="6">
    <location>
        <begin position="198"/>
        <end position="252"/>
    </location>
</feature>
<evidence type="ECO:0000256" key="2">
    <source>
        <dbReference type="ARBA" id="ARBA00022692"/>
    </source>
</evidence>
<dbReference type="SUPFAM" id="SSF158472">
    <property type="entry name" value="HAMP domain-like"/>
    <property type="match status" value="1"/>
</dbReference>
<gene>
    <name evidence="7" type="ORF">AQPW35_20610</name>
</gene>
<reference evidence="8" key="1">
    <citation type="submission" date="2019-03" db="EMBL/GenBank/DDBJ databases">
        <title>Aquabacterium pictum sp.nov., the first bacteriochlorophyll a-containing freshwater bacterium in the genus Aquabacterium of the class Betaproteobacteria.</title>
        <authorList>
            <person name="Hirose S."/>
            <person name="Tank M."/>
            <person name="Hara E."/>
            <person name="Tamaki H."/>
            <person name="Takaichi S."/>
            <person name="Haruta S."/>
            <person name="Hanada S."/>
        </authorList>
    </citation>
    <scope>NUCLEOTIDE SEQUENCE [LARGE SCALE GENOMIC DNA]</scope>
    <source>
        <strain evidence="8">W35</strain>
    </source>
</reference>
<accession>A0A480AQ99</accession>
<proteinExistence type="predicted"/>
<dbReference type="PROSITE" id="PS50885">
    <property type="entry name" value="HAMP"/>
    <property type="match status" value="1"/>
</dbReference>
<comment type="caution">
    <text evidence="7">The sequence shown here is derived from an EMBL/GenBank/DDBJ whole genome shotgun (WGS) entry which is preliminary data.</text>
</comment>
<keyword evidence="3 5" id="KW-1133">Transmembrane helix</keyword>
<keyword evidence="2 5" id="KW-0812">Transmembrane</keyword>
<keyword evidence="8" id="KW-1185">Reference proteome</keyword>
<comment type="subcellular location">
    <subcellularLocation>
        <location evidence="1">Membrane</location>
        <topology evidence="1">Multi-pass membrane protein</topology>
    </subcellularLocation>
</comment>
<evidence type="ECO:0000256" key="3">
    <source>
        <dbReference type="ARBA" id="ARBA00022989"/>
    </source>
</evidence>
<dbReference type="Proteomes" id="UP000301751">
    <property type="component" value="Unassembled WGS sequence"/>
</dbReference>
<dbReference type="PANTHER" id="PTHR32089">
    <property type="entry name" value="METHYL-ACCEPTING CHEMOTAXIS PROTEIN MCPB"/>
    <property type="match status" value="1"/>
</dbReference>
<dbReference type="SMART" id="SM00304">
    <property type="entry name" value="HAMP"/>
    <property type="match status" value="1"/>
</dbReference>
<evidence type="ECO:0000256" key="4">
    <source>
        <dbReference type="ARBA" id="ARBA00023136"/>
    </source>
</evidence>
<evidence type="ECO:0000313" key="8">
    <source>
        <dbReference type="Proteomes" id="UP000301751"/>
    </source>
</evidence>
<dbReference type="OrthoDB" id="7807789at2"/>
<evidence type="ECO:0000256" key="5">
    <source>
        <dbReference type="SAM" id="Phobius"/>
    </source>
</evidence>
<organism evidence="7 8">
    <name type="scientific">Pseudaquabacterium pictum</name>
    <dbReference type="NCBI Taxonomy" id="2315236"/>
    <lineage>
        <taxon>Bacteria</taxon>
        <taxon>Pseudomonadati</taxon>
        <taxon>Pseudomonadota</taxon>
        <taxon>Betaproteobacteria</taxon>
        <taxon>Burkholderiales</taxon>
        <taxon>Sphaerotilaceae</taxon>
        <taxon>Pseudaquabacterium</taxon>
    </lineage>
</organism>
<sequence>MAHPASAAPGSFEQSFMFHMIRDFFLLLLVVAAVELAIRYAVLRYNFAQGEPARVDRAAEQLANDVRSIMLNSGGPTAAQTVYPILNRNFADLGLAIAVLPSAVTVESMRTTRNMEAQGLPARWVAGEHREASVVMKAEQFCLGCHVKASVGDVLGTVTVRSYLERKEAAWWQEVRLTAGALSLKILVHTILLFGLMKVRMAPLLTLRATVSSLARGVMDLSPRAAVNSGDEFGELARDLNHFLDRITQVVGDLDRILAEVLAVGERLGALNRHLERQLEGLRDNALRTIGEGAQRGLDTQLVAARESGAFGALVQTLDALADNGAMFGHAGPALRAQLERLRDSFGAVSGALQAMAPPVMVADAQAAEYKAFAQSLREMALLEATMQKVAESGQQVLQRLAAGQGRAG</sequence>
<dbReference type="CDD" id="cd06225">
    <property type="entry name" value="HAMP"/>
    <property type="match status" value="1"/>
</dbReference>
<dbReference type="Gene3D" id="6.10.340.10">
    <property type="match status" value="1"/>
</dbReference>
<evidence type="ECO:0000259" key="6">
    <source>
        <dbReference type="PROSITE" id="PS50885"/>
    </source>
</evidence>
<name>A0A480AQ99_9BURK</name>
<dbReference type="RefSeq" id="WP_137732733.1">
    <property type="nucleotide sequence ID" value="NZ_BJCL01000004.1"/>
</dbReference>
<dbReference type="GO" id="GO:0016020">
    <property type="term" value="C:membrane"/>
    <property type="evidence" value="ECO:0007669"/>
    <property type="project" value="UniProtKB-SubCell"/>
</dbReference>
<feature type="transmembrane region" description="Helical" evidence="5">
    <location>
        <begin position="24"/>
        <end position="42"/>
    </location>
</feature>
<dbReference type="PANTHER" id="PTHR32089:SF119">
    <property type="entry name" value="METHYL-ACCEPTING CHEMOTAXIS PROTEIN CTPL"/>
    <property type="match status" value="1"/>
</dbReference>
<evidence type="ECO:0000256" key="1">
    <source>
        <dbReference type="ARBA" id="ARBA00004141"/>
    </source>
</evidence>
<evidence type="ECO:0000313" key="7">
    <source>
        <dbReference type="EMBL" id="GCL62980.1"/>
    </source>
</evidence>
<keyword evidence="4 5" id="KW-0472">Membrane</keyword>
<dbReference type="GO" id="GO:0007165">
    <property type="term" value="P:signal transduction"/>
    <property type="evidence" value="ECO:0007669"/>
    <property type="project" value="InterPro"/>
</dbReference>
<dbReference type="InterPro" id="IPR003660">
    <property type="entry name" value="HAMP_dom"/>
</dbReference>
<protein>
    <recommendedName>
        <fullName evidence="6">HAMP domain-containing protein</fullName>
    </recommendedName>
</protein>
<dbReference type="AlphaFoldDB" id="A0A480AQ99"/>
<dbReference type="EMBL" id="BJCL01000004">
    <property type="protein sequence ID" value="GCL62980.1"/>
    <property type="molecule type" value="Genomic_DNA"/>
</dbReference>
<dbReference type="Pfam" id="PF00672">
    <property type="entry name" value="HAMP"/>
    <property type="match status" value="1"/>
</dbReference>